<evidence type="ECO:0000256" key="2">
    <source>
        <dbReference type="PIRSR" id="PIRSR026583-50"/>
    </source>
</evidence>
<dbReference type="GO" id="GO:0046872">
    <property type="term" value="F:metal ion binding"/>
    <property type="evidence" value="ECO:0007669"/>
    <property type="project" value="UniProtKB-KW"/>
</dbReference>
<organism evidence="6 7">
    <name type="scientific">Candidatus Avoscillospira stercoripullorum</name>
    <dbReference type="NCBI Taxonomy" id="2840709"/>
    <lineage>
        <taxon>Bacteria</taxon>
        <taxon>Bacillati</taxon>
        <taxon>Bacillota</taxon>
        <taxon>Clostridia</taxon>
        <taxon>Eubacteriales</taxon>
        <taxon>Oscillospiraceae</taxon>
        <taxon>Oscillospiraceae incertae sedis</taxon>
        <taxon>Candidatus Avoscillospira</taxon>
    </lineage>
</organism>
<dbReference type="Gene3D" id="3.10.310.30">
    <property type="match status" value="1"/>
</dbReference>
<dbReference type="InterPro" id="IPR038763">
    <property type="entry name" value="DHH_sf"/>
</dbReference>
<reference evidence="6" key="1">
    <citation type="submission" date="2020-10" db="EMBL/GenBank/DDBJ databases">
        <authorList>
            <person name="Gilroy R."/>
        </authorList>
    </citation>
    <scope>NUCLEOTIDE SEQUENCE</scope>
    <source>
        <strain evidence="6">ChiHjej9B8-7071</strain>
    </source>
</reference>
<evidence type="ECO:0000313" key="6">
    <source>
        <dbReference type="EMBL" id="HIR10218.1"/>
    </source>
</evidence>
<dbReference type="SUPFAM" id="SSF64182">
    <property type="entry name" value="DHH phosphoesterases"/>
    <property type="match status" value="1"/>
</dbReference>
<dbReference type="PIRSF" id="PIRSF026583">
    <property type="entry name" value="YybT"/>
    <property type="match status" value="1"/>
</dbReference>
<feature type="binding site" evidence="2">
    <location>
        <position position="514"/>
    </location>
    <ligand>
        <name>Mn(2+)</name>
        <dbReference type="ChEBI" id="CHEBI:29035"/>
        <label>2</label>
    </ligand>
</feature>
<feature type="domain" description="DDH" evidence="4">
    <location>
        <begin position="357"/>
        <end position="511"/>
    </location>
</feature>
<keyword evidence="2" id="KW-0479">Metal-binding</keyword>
<dbReference type="GO" id="GO:0003676">
    <property type="term" value="F:nucleic acid binding"/>
    <property type="evidence" value="ECO:0007669"/>
    <property type="project" value="UniProtKB-UniRule"/>
</dbReference>
<dbReference type="Pfam" id="PF24898">
    <property type="entry name" value="GGDEF_GdpP"/>
    <property type="match status" value="1"/>
</dbReference>
<evidence type="ECO:0000313" key="7">
    <source>
        <dbReference type="Proteomes" id="UP000824258"/>
    </source>
</evidence>
<comment type="similarity">
    <text evidence="1">Belongs to the GdpP/PdeA phosphodiesterase family.</text>
</comment>
<proteinExistence type="inferred from homology"/>
<feature type="binding site" evidence="2">
    <location>
        <position position="366"/>
    </location>
    <ligand>
        <name>Mn(2+)</name>
        <dbReference type="ChEBI" id="CHEBI:29035"/>
        <label>1</label>
    </ligand>
</feature>
<dbReference type="EC" id="3.1.4.-" evidence="1"/>
<keyword evidence="1 3" id="KW-0472">Membrane</keyword>
<dbReference type="Pfam" id="PF02272">
    <property type="entry name" value="DHHA1"/>
    <property type="match status" value="1"/>
</dbReference>
<dbReference type="Proteomes" id="UP000824258">
    <property type="component" value="Unassembled WGS sequence"/>
</dbReference>
<feature type="binding site" evidence="2">
    <location>
        <position position="435"/>
    </location>
    <ligand>
        <name>Mn(2+)</name>
        <dbReference type="ChEBI" id="CHEBI:29035"/>
        <label>2</label>
    </ligand>
</feature>
<gene>
    <name evidence="6" type="ORF">IAA70_07420</name>
</gene>
<comment type="catalytic activity">
    <reaction evidence="1">
        <text>3',3'-c-di-AMP + H2O = 5'-O-phosphonoadenylyl-(3'-&gt;5')-adenosine + H(+)</text>
        <dbReference type="Rhea" id="RHEA:54420"/>
        <dbReference type="ChEBI" id="CHEBI:15377"/>
        <dbReference type="ChEBI" id="CHEBI:15378"/>
        <dbReference type="ChEBI" id="CHEBI:71500"/>
        <dbReference type="ChEBI" id="CHEBI:138171"/>
    </reaction>
</comment>
<accession>A0A9D1AAS1</accession>
<dbReference type="PANTHER" id="PTHR47618:SF2">
    <property type="entry name" value="CYCLIC-DI-AMP PHOSPHODIESTERASE GDPP"/>
    <property type="match status" value="1"/>
</dbReference>
<comment type="caution">
    <text evidence="6">The sequence shown here is derived from an EMBL/GenBank/DDBJ whole genome shotgun (WGS) entry which is preliminary data.</text>
</comment>
<dbReference type="InterPro" id="IPR051319">
    <property type="entry name" value="Oligoribo/pAp-PDE_c-di-AMP_PDE"/>
</dbReference>
<comment type="subcellular location">
    <subcellularLocation>
        <location evidence="1">Cell membrane</location>
    </subcellularLocation>
</comment>
<dbReference type="FunFam" id="3.90.1640.10:FF:000002">
    <property type="entry name" value="Cyclic-di-AMP phosphodiesterase"/>
    <property type="match status" value="1"/>
</dbReference>
<protein>
    <recommendedName>
        <fullName evidence="1">Cyclic-di-AMP phosphodiesterase</fullName>
        <ecNumber evidence="1">3.1.4.-</ecNumber>
    </recommendedName>
</protein>
<keyword evidence="2" id="KW-0464">Manganese</keyword>
<keyword evidence="3" id="KW-0812">Transmembrane</keyword>
<dbReference type="InterPro" id="IPR001667">
    <property type="entry name" value="DDH_dom"/>
</dbReference>
<comment type="cofactor">
    <cofactor evidence="2">
        <name>Mn(2+)</name>
        <dbReference type="ChEBI" id="CHEBI:29035"/>
    </cofactor>
    <text evidence="2">For phosphodiesterase activity, probably binds 2 Mn(2+) per subunit.</text>
</comment>
<dbReference type="AlphaFoldDB" id="A0A9D1AAS1"/>
<feature type="binding site" evidence="2">
    <location>
        <position position="459"/>
    </location>
    <ligand>
        <name>Mn(2+)</name>
        <dbReference type="ChEBI" id="CHEBI:29035"/>
        <label>2</label>
    </ligand>
</feature>
<feature type="binding site" evidence="2">
    <location>
        <position position="368"/>
    </location>
    <ligand>
        <name>Mn(2+)</name>
        <dbReference type="ChEBI" id="CHEBI:29035"/>
        <label>2</label>
    </ligand>
</feature>
<dbReference type="Pfam" id="PF01368">
    <property type="entry name" value="DHH"/>
    <property type="match status" value="1"/>
</dbReference>
<feature type="binding site" evidence="2">
    <location>
        <position position="362"/>
    </location>
    <ligand>
        <name>Mn(2+)</name>
        <dbReference type="ChEBI" id="CHEBI:29035"/>
        <label>1</label>
    </ligand>
</feature>
<evidence type="ECO:0000259" key="4">
    <source>
        <dbReference type="Pfam" id="PF01368"/>
    </source>
</evidence>
<dbReference type="Gene3D" id="3.90.1640.10">
    <property type="entry name" value="inorganic pyrophosphatase (n-terminal core)"/>
    <property type="match status" value="1"/>
</dbReference>
<dbReference type="InterPro" id="IPR003156">
    <property type="entry name" value="DHHA1_dom"/>
</dbReference>
<dbReference type="EMBL" id="DVGD01000241">
    <property type="protein sequence ID" value="HIR10218.1"/>
    <property type="molecule type" value="Genomic_DNA"/>
</dbReference>
<dbReference type="InterPro" id="IPR014528">
    <property type="entry name" value="GdpP/PdeA"/>
</dbReference>
<dbReference type="GO" id="GO:0005886">
    <property type="term" value="C:plasma membrane"/>
    <property type="evidence" value="ECO:0007669"/>
    <property type="project" value="UniProtKB-SubCell"/>
</dbReference>
<dbReference type="GO" id="GO:0016787">
    <property type="term" value="F:hydrolase activity"/>
    <property type="evidence" value="ECO:0007669"/>
    <property type="project" value="UniProtKB-UniRule"/>
</dbReference>
<keyword evidence="1" id="KW-1003">Cell membrane</keyword>
<feature type="domain" description="DHHA1" evidence="5">
    <location>
        <begin position="571"/>
        <end position="662"/>
    </location>
</feature>
<sequence length="665" mass="73658">MKGGVAVNKKLSRLLEPGIGVYFLVLLLFVGAAVWCKQYYVAAAEGLVVVLLFVHNRMASGRRKKALMSYIQSTTDSLGTAFKTGSPFPMAVIKMNDSEIVWGNPSFYRVSGLKDSFLNQKMQDVVPRFSTRWLTEGRTECPQDVELQGRRYRVYGNLIRSEDEHASLLLATLYLADMTEMFNVRDEYVRTRPIVTVILVDNYDELTNNLPDSAISSLDAKINDRISSWCKDLGGLLRKFERNRYLLIFEAKDLPRLQEGKFSILDDIRAITNPSGVAATLSIGIGKDGASFQENYNFANLSIEMALSRGGDQAVIKDKYNFNFFGGRTKETERRTKVKARVIASSLTELISQSSQVFLMGHRMADLDALGAAMGLVCICRKRGRPVRIVLDLENNAAKSLLLALQEHPEYDNLFLSGEDALLAADGRSLLIVVDTNRPDQVESRALLESVNRVAVIDHHRRAADYIEQVVLNLHEPFASSASELVTEILQYAVEPKEIRTMEAQALLAGIVLDTKNFSVRTGSRTFEAAAFLRRAGADTVDVKKLFQNDLDDTIARYQIVQAARLYRNEIAIAALEYATTRTLAAQAADELLNIKGILTSFVLYPDGERVVISARSIGEANVQVILEPLGGGGNAATAGAQIPDKSVREVLTELVASIDKFYEG</sequence>
<evidence type="ECO:0000256" key="1">
    <source>
        <dbReference type="PIRNR" id="PIRNR026583"/>
    </source>
</evidence>
<reference evidence="6" key="2">
    <citation type="journal article" date="2021" name="PeerJ">
        <title>Extensive microbial diversity within the chicken gut microbiome revealed by metagenomics and culture.</title>
        <authorList>
            <person name="Gilroy R."/>
            <person name="Ravi A."/>
            <person name="Getino M."/>
            <person name="Pursley I."/>
            <person name="Horton D.L."/>
            <person name="Alikhan N.F."/>
            <person name="Baker D."/>
            <person name="Gharbi K."/>
            <person name="Hall N."/>
            <person name="Watson M."/>
            <person name="Adriaenssens E.M."/>
            <person name="Foster-Nyarko E."/>
            <person name="Jarju S."/>
            <person name="Secka A."/>
            <person name="Antonio M."/>
            <person name="Oren A."/>
            <person name="Chaudhuri R.R."/>
            <person name="La Ragione R."/>
            <person name="Hildebrand F."/>
            <person name="Pallen M.J."/>
        </authorList>
    </citation>
    <scope>NUCLEOTIDE SEQUENCE</scope>
    <source>
        <strain evidence="6">ChiHjej9B8-7071</strain>
    </source>
</reference>
<name>A0A9D1AAS1_9FIRM</name>
<evidence type="ECO:0000259" key="5">
    <source>
        <dbReference type="Pfam" id="PF02272"/>
    </source>
</evidence>
<feature type="transmembrane region" description="Helical" evidence="3">
    <location>
        <begin position="12"/>
        <end position="33"/>
    </location>
</feature>
<keyword evidence="1" id="KW-0378">Hydrolase</keyword>
<dbReference type="Gene3D" id="3.30.450.20">
    <property type="entry name" value="PAS domain"/>
    <property type="match status" value="1"/>
</dbReference>
<evidence type="ECO:0000256" key="3">
    <source>
        <dbReference type="SAM" id="Phobius"/>
    </source>
</evidence>
<comment type="function">
    <text evidence="1">Has phosphodiesterase (PDE) activity against cyclic-di-AMP (c-di-AMP).</text>
</comment>
<keyword evidence="3" id="KW-1133">Transmembrane helix</keyword>
<feature type="binding site" evidence="2">
    <location>
        <position position="435"/>
    </location>
    <ligand>
        <name>Mn(2+)</name>
        <dbReference type="ChEBI" id="CHEBI:29035"/>
        <label>1</label>
    </ligand>
</feature>
<dbReference type="PANTHER" id="PTHR47618">
    <property type="entry name" value="BIFUNCTIONAL OLIGORIBONUCLEASE AND PAP PHOSPHATASE NRNA"/>
    <property type="match status" value="1"/>
</dbReference>